<dbReference type="InterPro" id="IPR006212">
    <property type="entry name" value="Furin_repeat"/>
</dbReference>
<dbReference type="InterPro" id="IPR026906">
    <property type="entry name" value="LRR_5"/>
</dbReference>
<dbReference type="VEuPathDB" id="AmoebaDB:EIN_419410"/>
<name>A0A0A1U580_ENTIV</name>
<dbReference type="Gene3D" id="2.10.220.10">
    <property type="entry name" value="Hormone Receptor, Insulin-like Growth Factor Receptor 1, Chain A, domain 2"/>
    <property type="match status" value="1"/>
</dbReference>
<keyword evidence="1" id="KW-1133">Transmembrane helix</keyword>
<keyword evidence="4" id="KW-1185">Reference proteome</keyword>
<dbReference type="OrthoDB" id="27404at2759"/>
<keyword evidence="1" id="KW-0812">Transmembrane</keyword>
<dbReference type="InterPro" id="IPR053215">
    <property type="entry name" value="TKL_Ser/Thr_kinase"/>
</dbReference>
<protein>
    <submittedName>
        <fullName evidence="3">Uncharacterized protein</fullName>
    </submittedName>
</protein>
<dbReference type="RefSeq" id="XP_004254783.1">
    <property type="nucleotide sequence ID" value="XM_004254735.1"/>
</dbReference>
<dbReference type="SUPFAM" id="SSF57184">
    <property type="entry name" value="Growth factor receptor domain"/>
    <property type="match status" value="4"/>
</dbReference>
<dbReference type="PANTHER" id="PTHR45756:SF1">
    <property type="entry name" value="PROTEIN KINASE DOMAIN CONTAINING PROTEIN"/>
    <property type="match status" value="1"/>
</dbReference>
<organism evidence="3 4">
    <name type="scientific">Entamoeba invadens IP1</name>
    <dbReference type="NCBI Taxonomy" id="370355"/>
    <lineage>
        <taxon>Eukaryota</taxon>
        <taxon>Amoebozoa</taxon>
        <taxon>Evosea</taxon>
        <taxon>Archamoebae</taxon>
        <taxon>Mastigamoebida</taxon>
        <taxon>Entamoebidae</taxon>
        <taxon>Entamoeba</taxon>
    </lineage>
</organism>
<evidence type="ECO:0000313" key="4">
    <source>
        <dbReference type="Proteomes" id="UP000014680"/>
    </source>
</evidence>
<evidence type="ECO:0000313" key="3">
    <source>
        <dbReference type="EMBL" id="ELP88012.1"/>
    </source>
</evidence>
<dbReference type="EMBL" id="KB206772">
    <property type="protein sequence ID" value="ELP88012.1"/>
    <property type="molecule type" value="Genomic_DNA"/>
</dbReference>
<dbReference type="SUPFAM" id="SSF52058">
    <property type="entry name" value="L domain-like"/>
    <property type="match status" value="2"/>
</dbReference>
<sequence>MFLVVTILFNTIVSQSTTRECINTTTAATMEGIITTSLNCIDSNAFENNKNITKVIFTGEENLRFIYHCFSGCVNLAAVEVTIQYVKIEALAENSFYNTSLQTFDLRGYNKLPNNCFADSTFLSEITHSNLLSNIGINAFKNTNIEYIEVALNSPITLSNFAFDGCVNFKGFSNEIESFATIGWGAFRGTGIQIFDLRGYQFIPTYAFQNCKKLEYIIGAEQVTQISTSALSGCTNLKALVLGKTLSKVSANAFDNVPENFFIVYNGGQFTCSGLNNNKIKVIVNSTSNCTDFCGIQPLVLDCAEDEIIVLNKTCQKCPMGKVKSVSYNTISCDQWNCNEIENCEENSCGKLSGCRTCISGYYLYDGLCVKCGEGCSKCDQNTCLECDSGKFQSITNTSICIKCADNCVVCDSDTQCRICSFGFYKKSGKCYSCDKNCVSECIDDVGCKTCNTTFYSENGECHQCMSNCLLCSNNTVCESCDTTYFLNDNFTCSKCDTNCVINKCHPSLGCESCVETYFVNSGLCDKCPKHCLNCKNNETCTTCSSGYFNNNGFCISCGDGCINNMCTSTGCLECISGYFKDGPLCVKCPLNCSVCTSNGCTECLPNFQKTDGKCVECDLFCEDGECHQDGCHRCKSGYYINSTVSPKICLKCDAKCLTCNSFNLCLTCNSTYDKIEGMCCSKNCVECVVGSCVKCRTNYFLQNDGCEMCDTNCESGNCDTKSGCFFCKRGFYAINGFCKRCGDNCDDCHNEANCKKCSDEYEIVSGVCKEKNTKTTTIVVTVSVCVFVLILLCVVTLLCVVLLKCVKKNKVQKLVD</sequence>
<dbReference type="AlphaFoldDB" id="A0A0A1U580"/>
<keyword evidence="2" id="KW-0732">Signal</keyword>
<dbReference type="SMART" id="SM00261">
    <property type="entry name" value="FU"/>
    <property type="match status" value="6"/>
</dbReference>
<dbReference type="InterPro" id="IPR032675">
    <property type="entry name" value="LRR_dom_sf"/>
</dbReference>
<feature type="transmembrane region" description="Helical" evidence="1">
    <location>
        <begin position="779"/>
        <end position="804"/>
    </location>
</feature>
<dbReference type="GeneID" id="14886943"/>
<dbReference type="InterPro" id="IPR009030">
    <property type="entry name" value="Growth_fac_rcpt_cys_sf"/>
</dbReference>
<gene>
    <name evidence="3" type="ORF">EIN_419410</name>
</gene>
<dbReference type="KEGG" id="eiv:EIN_419410"/>
<keyword evidence="1" id="KW-0472">Membrane</keyword>
<feature type="chain" id="PRO_5001980192" evidence="2">
    <location>
        <begin position="19"/>
        <end position="817"/>
    </location>
</feature>
<evidence type="ECO:0000256" key="2">
    <source>
        <dbReference type="SAM" id="SignalP"/>
    </source>
</evidence>
<dbReference type="Pfam" id="PF13306">
    <property type="entry name" value="LRR_5"/>
    <property type="match status" value="1"/>
</dbReference>
<dbReference type="Proteomes" id="UP000014680">
    <property type="component" value="Unassembled WGS sequence"/>
</dbReference>
<dbReference type="Gene3D" id="3.80.10.10">
    <property type="entry name" value="Ribonuclease Inhibitor"/>
    <property type="match status" value="2"/>
</dbReference>
<proteinExistence type="predicted"/>
<feature type="signal peptide" evidence="2">
    <location>
        <begin position="1"/>
        <end position="18"/>
    </location>
</feature>
<accession>A0A0A1U580</accession>
<dbReference type="OMA" id="HNEANCK"/>
<evidence type="ECO:0000256" key="1">
    <source>
        <dbReference type="SAM" id="Phobius"/>
    </source>
</evidence>
<dbReference type="PANTHER" id="PTHR45756">
    <property type="entry name" value="PALMITOYLTRANSFERASE"/>
    <property type="match status" value="1"/>
</dbReference>
<reference evidence="3 4" key="1">
    <citation type="submission" date="2012-10" db="EMBL/GenBank/DDBJ databases">
        <authorList>
            <person name="Zafar N."/>
            <person name="Inman J."/>
            <person name="Hall N."/>
            <person name="Lorenzi H."/>
            <person name="Caler E."/>
        </authorList>
    </citation>
    <scope>NUCLEOTIDE SEQUENCE [LARGE SCALE GENOMIC DNA]</scope>
    <source>
        <strain evidence="3 4">IP1</strain>
    </source>
</reference>